<feature type="region of interest" description="Disordered" evidence="1">
    <location>
        <begin position="32"/>
        <end position="57"/>
    </location>
</feature>
<dbReference type="VEuPathDB" id="VectorBase:AEPI004684"/>
<feature type="compositionally biased region" description="Basic and acidic residues" evidence="1">
    <location>
        <begin position="43"/>
        <end position="57"/>
    </location>
</feature>
<dbReference type="AlphaFoldDB" id="A0A182PCM9"/>
<protein>
    <submittedName>
        <fullName evidence="3">Uncharacterized protein</fullName>
    </submittedName>
</protein>
<keyword evidence="2" id="KW-1133">Transmembrane helix</keyword>
<proteinExistence type="predicted"/>
<feature type="region of interest" description="Disordered" evidence="1">
    <location>
        <begin position="97"/>
        <end position="136"/>
    </location>
</feature>
<name>A0A182PCM9_9DIPT</name>
<organism evidence="3 4">
    <name type="scientific">Anopheles epiroticus</name>
    <dbReference type="NCBI Taxonomy" id="199890"/>
    <lineage>
        <taxon>Eukaryota</taxon>
        <taxon>Metazoa</taxon>
        <taxon>Ecdysozoa</taxon>
        <taxon>Arthropoda</taxon>
        <taxon>Hexapoda</taxon>
        <taxon>Insecta</taxon>
        <taxon>Pterygota</taxon>
        <taxon>Neoptera</taxon>
        <taxon>Endopterygota</taxon>
        <taxon>Diptera</taxon>
        <taxon>Nematocera</taxon>
        <taxon>Culicoidea</taxon>
        <taxon>Culicidae</taxon>
        <taxon>Anophelinae</taxon>
        <taxon>Anopheles</taxon>
    </lineage>
</organism>
<keyword evidence="4" id="KW-1185">Reference proteome</keyword>
<dbReference type="Proteomes" id="UP000075885">
    <property type="component" value="Unassembled WGS sequence"/>
</dbReference>
<sequence>ASAHDLSTHTRGPLRLEDRLSIPSEAQELEFSLAPDIDLTGTQRDETGKMGPVDKRTPVGRLVGVTMCLVLLTASVVQTGPVIRSRRMIREIYVENSAASPMAQENASSEIPSSTSGNSNGKSLAVRLSSTEHCAL</sequence>
<dbReference type="EnsemblMetazoa" id="AEPI004684-RA">
    <property type="protein sequence ID" value="AEPI004684-PA"/>
    <property type="gene ID" value="AEPI004684"/>
</dbReference>
<reference evidence="4" key="1">
    <citation type="submission" date="2013-03" db="EMBL/GenBank/DDBJ databases">
        <title>The Genome Sequence of Anopheles epiroticus epiroticus2.</title>
        <authorList>
            <consortium name="The Broad Institute Genomics Platform"/>
            <person name="Neafsey D.E."/>
            <person name="Howell P."/>
            <person name="Walker B."/>
            <person name="Young S.K."/>
            <person name="Zeng Q."/>
            <person name="Gargeya S."/>
            <person name="Fitzgerald M."/>
            <person name="Haas B."/>
            <person name="Abouelleil A."/>
            <person name="Allen A.W."/>
            <person name="Alvarado L."/>
            <person name="Arachchi H.M."/>
            <person name="Berlin A.M."/>
            <person name="Chapman S.B."/>
            <person name="Gainer-Dewar J."/>
            <person name="Goldberg J."/>
            <person name="Griggs A."/>
            <person name="Gujja S."/>
            <person name="Hansen M."/>
            <person name="Howarth C."/>
            <person name="Imamovic A."/>
            <person name="Ireland A."/>
            <person name="Larimer J."/>
            <person name="McCowan C."/>
            <person name="Murphy C."/>
            <person name="Pearson M."/>
            <person name="Poon T.W."/>
            <person name="Priest M."/>
            <person name="Roberts A."/>
            <person name="Saif S."/>
            <person name="Shea T."/>
            <person name="Sisk P."/>
            <person name="Sykes S."/>
            <person name="Wortman J."/>
            <person name="Nusbaum C."/>
            <person name="Birren B."/>
        </authorList>
    </citation>
    <scope>NUCLEOTIDE SEQUENCE [LARGE SCALE GENOMIC DNA]</scope>
    <source>
        <strain evidence="4">Epiroticus2</strain>
    </source>
</reference>
<evidence type="ECO:0000256" key="1">
    <source>
        <dbReference type="SAM" id="MobiDB-lite"/>
    </source>
</evidence>
<evidence type="ECO:0000313" key="3">
    <source>
        <dbReference type="EnsemblMetazoa" id="AEPI004684-PA"/>
    </source>
</evidence>
<evidence type="ECO:0000313" key="4">
    <source>
        <dbReference type="Proteomes" id="UP000075885"/>
    </source>
</evidence>
<feature type="transmembrane region" description="Helical" evidence="2">
    <location>
        <begin position="62"/>
        <end position="83"/>
    </location>
</feature>
<evidence type="ECO:0000256" key="2">
    <source>
        <dbReference type="SAM" id="Phobius"/>
    </source>
</evidence>
<keyword evidence="2" id="KW-0812">Transmembrane</keyword>
<reference evidence="3" key="2">
    <citation type="submission" date="2020-05" db="UniProtKB">
        <authorList>
            <consortium name="EnsemblMetazoa"/>
        </authorList>
    </citation>
    <scope>IDENTIFICATION</scope>
    <source>
        <strain evidence="3">Epiroticus2</strain>
    </source>
</reference>
<accession>A0A182PCM9</accession>
<keyword evidence="2" id="KW-0472">Membrane</keyword>